<reference evidence="1 2" key="1">
    <citation type="journal article" date="2020" name="Microb. Genom.">
        <title>Genetic diversity of clinical and environmental Mucorales isolates obtained from an investigation of mucormycosis cases among solid organ transplant recipients.</title>
        <authorList>
            <person name="Nguyen M.H."/>
            <person name="Kaul D."/>
            <person name="Muto C."/>
            <person name="Cheng S.J."/>
            <person name="Richter R.A."/>
            <person name="Bruno V.M."/>
            <person name="Liu G."/>
            <person name="Beyhan S."/>
            <person name="Sundermann A.J."/>
            <person name="Mounaud S."/>
            <person name="Pasculle A.W."/>
            <person name="Nierman W.C."/>
            <person name="Driscoll E."/>
            <person name="Cumbie R."/>
            <person name="Clancy C.J."/>
            <person name="Dupont C.L."/>
        </authorList>
    </citation>
    <scope>NUCLEOTIDE SEQUENCE [LARGE SCALE GENOMIC DNA]</scope>
    <source>
        <strain evidence="1 2">GL24</strain>
    </source>
</reference>
<dbReference type="InterPro" id="IPR036709">
    <property type="entry name" value="Autotransporte_beta_dom_sf"/>
</dbReference>
<name>A0A9P7C2G1_9FUNG</name>
<dbReference type="GO" id="GO:0019867">
    <property type="term" value="C:outer membrane"/>
    <property type="evidence" value="ECO:0007669"/>
    <property type="project" value="InterPro"/>
</dbReference>
<evidence type="ECO:0000313" key="1">
    <source>
        <dbReference type="EMBL" id="KAG1532153.1"/>
    </source>
</evidence>
<evidence type="ECO:0000313" key="2">
    <source>
        <dbReference type="Proteomes" id="UP000740926"/>
    </source>
</evidence>
<keyword evidence="2" id="KW-1185">Reference proteome</keyword>
<dbReference type="EMBL" id="JAANIU010010126">
    <property type="protein sequence ID" value="KAG1532153.1"/>
    <property type="molecule type" value="Genomic_DNA"/>
</dbReference>
<gene>
    <name evidence="1" type="ORF">G6F50_016331</name>
</gene>
<dbReference type="Gene3D" id="2.40.128.130">
    <property type="entry name" value="Autotransporter beta-domain"/>
    <property type="match status" value="1"/>
</dbReference>
<sequence length="86" mass="8853">MGVFDNGRGRLGVMGTLAQSSATSRSELTGYSAKGKVEGGALGVYGSWNNDALAKAWPRSATIRISGRARWKPVTASASARSAAPP</sequence>
<dbReference type="NCBIfam" id="TIGR01414">
    <property type="entry name" value="autotrans_barl"/>
    <property type="match status" value="1"/>
</dbReference>
<accession>A0A9P7C2G1</accession>
<organism evidence="1 2">
    <name type="scientific">Rhizopus delemar</name>
    <dbReference type="NCBI Taxonomy" id="936053"/>
    <lineage>
        <taxon>Eukaryota</taxon>
        <taxon>Fungi</taxon>
        <taxon>Fungi incertae sedis</taxon>
        <taxon>Mucoromycota</taxon>
        <taxon>Mucoromycotina</taxon>
        <taxon>Mucoromycetes</taxon>
        <taxon>Mucorales</taxon>
        <taxon>Mucorineae</taxon>
        <taxon>Rhizopodaceae</taxon>
        <taxon>Rhizopus</taxon>
    </lineage>
</organism>
<proteinExistence type="predicted"/>
<dbReference type="Proteomes" id="UP000740926">
    <property type="component" value="Unassembled WGS sequence"/>
</dbReference>
<comment type="caution">
    <text evidence="1">The sequence shown here is derived from an EMBL/GenBank/DDBJ whole genome shotgun (WGS) entry which is preliminary data.</text>
</comment>
<protein>
    <submittedName>
        <fullName evidence="1">Uncharacterized protein</fullName>
    </submittedName>
</protein>
<dbReference type="InterPro" id="IPR006315">
    <property type="entry name" value="OM_autotransptr_brl_dom"/>
</dbReference>
<dbReference type="AlphaFoldDB" id="A0A9P7C2G1"/>